<sequence length="54" mass="5931">MCISPALNCSLPSRSFPPRPTTTTIKTSSLLFSLLLSQSQPFCATPVHVIIWLQ</sequence>
<dbReference type="EMBL" id="GBXM01095277">
    <property type="protein sequence ID" value="JAH13300.1"/>
    <property type="molecule type" value="Transcribed_RNA"/>
</dbReference>
<reference evidence="1" key="2">
    <citation type="journal article" date="2015" name="Fish Shellfish Immunol.">
        <title>Early steps in the European eel (Anguilla anguilla)-Vibrio vulnificus interaction in the gills: Role of the RtxA13 toxin.</title>
        <authorList>
            <person name="Callol A."/>
            <person name="Pajuelo D."/>
            <person name="Ebbesson L."/>
            <person name="Teles M."/>
            <person name="MacKenzie S."/>
            <person name="Amaro C."/>
        </authorList>
    </citation>
    <scope>NUCLEOTIDE SEQUENCE</scope>
</reference>
<evidence type="ECO:0000313" key="1">
    <source>
        <dbReference type="EMBL" id="JAH13300.1"/>
    </source>
</evidence>
<dbReference type="EMBL" id="GBXM01094837">
    <property type="protein sequence ID" value="JAH13740.1"/>
    <property type="molecule type" value="Transcribed_RNA"/>
</dbReference>
<accession>A0A0E9QAF9</accession>
<organism evidence="1">
    <name type="scientific">Anguilla anguilla</name>
    <name type="common">European freshwater eel</name>
    <name type="synonym">Muraena anguilla</name>
    <dbReference type="NCBI Taxonomy" id="7936"/>
    <lineage>
        <taxon>Eukaryota</taxon>
        <taxon>Metazoa</taxon>
        <taxon>Chordata</taxon>
        <taxon>Craniata</taxon>
        <taxon>Vertebrata</taxon>
        <taxon>Euteleostomi</taxon>
        <taxon>Actinopterygii</taxon>
        <taxon>Neopterygii</taxon>
        <taxon>Teleostei</taxon>
        <taxon>Anguilliformes</taxon>
        <taxon>Anguillidae</taxon>
        <taxon>Anguilla</taxon>
    </lineage>
</organism>
<dbReference type="AlphaFoldDB" id="A0A0E9QAF9"/>
<proteinExistence type="predicted"/>
<protein>
    <submittedName>
        <fullName evidence="1">Uncharacterized protein</fullName>
    </submittedName>
</protein>
<reference evidence="1" key="1">
    <citation type="submission" date="2014-11" db="EMBL/GenBank/DDBJ databases">
        <authorList>
            <person name="Amaro Gonzalez C."/>
        </authorList>
    </citation>
    <scope>NUCLEOTIDE SEQUENCE</scope>
</reference>
<name>A0A0E9QAF9_ANGAN</name>